<proteinExistence type="inferred from homology"/>
<dbReference type="RefSeq" id="WP_016193778.1">
    <property type="nucleotide sequence ID" value="NZ_AQPN01000020.1"/>
</dbReference>
<dbReference type="InterPro" id="IPR012910">
    <property type="entry name" value="Plug_dom"/>
</dbReference>
<feature type="coiled-coil region" evidence="8">
    <location>
        <begin position="880"/>
        <end position="907"/>
    </location>
</feature>
<protein>
    <submittedName>
        <fullName evidence="10">TonB-dependent receptor</fullName>
    </submittedName>
</protein>
<accession>R9H544</accession>
<dbReference type="PROSITE" id="PS52016">
    <property type="entry name" value="TONB_DEPENDENT_REC_3"/>
    <property type="match status" value="1"/>
</dbReference>
<keyword evidence="5 7" id="KW-0472">Membrane</keyword>
<comment type="similarity">
    <text evidence="7">Belongs to the TonB-dependent receptor family.</text>
</comment>
<dbReference type="EMBL" id="AQPN01000020">
    <property type="protein sequence ID" value="EOR96294.1"/>
    <property type="molecule type" value="Genomic_DNA"/>
</dbReference>
<dbReference type="OrthoDB" id="1094723at2"/>
<dbReference type="Gene3D" id="2.40.170.20">
    <property type="entry name" value="TonB-dependent receptor, beta-barrel domain"/>
    <property type="match status" value="1"/>
</dbReference>
<dbReference type="NCBIfam" id="TIGR04057">
    <property type="entry name" value="SusC_RagA_signa"/>
    <property type="match status" value="1"/>
</dbReference>
<dbReference type="Gene3D" id="3.55.50.30">
    <property type="match status" value="1"/>
</dbReference>
<evidence type="ECO:0000256" key="1">
    <source>
        <dbReference type="ARBA" id="ARBA00004571"/>
    </source>
</evidence>
<dbReference type="PATRIC" id="fig|1150600.3.peg.521"/>
<dbReference type="Gene3D" id="2.170.130.10">
    <property type="entry name" value="TonB-dependent receptor, plug domain"/>
    <property type="match status" value="1"/>
</dbReference>
<keyword evidence="8" id="KW-0175">Coiled coil</keyword>
<gene>
    <name evidence="10" type="ORF">ADIARSV_0529</name>
</gene>
<evidence type="ECO:0000256" key="3">
    <source>
        <dbReference type="ARBA" id="ARBA00022452"/>
    </source>
</evidence>
<evidence type="ECO:0000256" key="6">
    <source>
        <dbReference type="ARBA" id="ARBA00023237"/>
    </source>
</evidence>
<dbReference type="InterPro" id="IPR008969">
    <property type="entry name" value="CarboxyPept-like_regulatory"/>
</dbReference>
<keyword evidence="11" id="KW-1185">Reference proteome</keyword>
<comment type="subcellular location">
    <subcellularLocation>
        <location evidence="1 7">Cell outer membrane</location>
        <topology evidence="1 7">Multi-pass membrane protein</topology>
    </subcellularLocation>
</comment>
<dbReference type="Pfam" id="PF13715">
    <property type="entry name" value="CarbopepD_reg_2"/>
    <property type="match status" value="1"/>
</dbReference>
<keyword evidence="4 7" id="KW-0812">Transmembrane</keyword>
<dbReference type="Pfam" id="PF07715">
    <property type="entry name" value="Plug"/>
    <property type="match status" value="1"/>
</dbReference>
<comment type="caution">
    <text evidence="10">The sequence shown here is derived from an EMBL/GenBank/DDBJ whole genome shotgun (WGS) entry which is preliminary data.</text>
</comment>
<keyword evidence="3 7" id="KW-1134">Transmembrane beta strand</keyword>
<organism evidence="10 11">
    <name type="scientific">Arcticibacter svalbardensis MN12-7</name>
    <dbReference type="NCBI Taxonomy" id="1150600"/>
    <lineage>
        <taxon>Bacteria</taxon>
        <taxon>Pseudomonadati</taxon>
        <taxon>Bacteroidota</taxon>
        <taxon>Sphingobacteriia</taxon>
        <taxon>Sphingobacteriales</taxon>
        <taxon>Sphingobacteriaceae</taxon>
        <taxon>Arcticibacter</taxon>
    </lineage>
</organism>
<dbReference type="Proteomes" id="UP000014174">
    <property type="component" value="Unassembled WGS sequence"/>
</dbReference>
<evidence type="ECO:0000256" key="8">
    <source>
        <dbReference type="SAM" id="Coils"/>
    </source>
</evidence>
<dbReference type="InterPro" id="IPR023997">
    <property type="entry name" value="TonB-dep_OMP_SusC/RagA_CS"/>
</dbReference>
<dbReference type="SUPFAM" id="SSF56935">
    <property type="entry name" value="Porins"/>
    <property type="match status" value="1"/>
</dbReference>
<keyword evidence="10" id="KW-0675">Receptor</keyword>
<evidence type="ECO:0000313" key="11">
    <source>
        <dbReference type="Proteomes" id="UP000014174"/>
    </source>
</evidence>
<keyword evidence="2 7" id="KW-0813">Transport</keyword>
<dbReference type="AlphaFoldDB" id="R9H544"/>
<dbReference type="InterPro" id="IPR039426">
    <property type="entry name" value="TonB-dep_rcpt-like"/>
</dbReference>
<dbReference type="InterPro" id="IPR037066">
    <property type="entry name" value="Plug_dom_sf"/>
</dbReference>
<evidence type="ECO:0000256" key="5">
    <source>
        <dbReference type="ARBA" id="ARBA00023136"/>
    </source>
</evidence>
<dbReference type="SUPFAM" id="SSF49464">
    <property type="entry name" value="Carboxypeptidase regulatory domain-like"/>
    <property type="match status" value="1"/>
</dbReference>
<dbReference type="STRING" id="1150600.ADIARSV_0529"/>
<dbReference type="InterPro" id="IPR036942">
    <property type="entry name" value="Beta-barrel_TonB_sf"/>
</dbReference>
<dbReference type="InterPro" id="IPR023996">
    <property type="entry name" value="TonB-dep_OMP_SusC/RagA"/>
</dbReference>
<evidence type="ECO:0000313" key="10">
    <source>
        <dbReference type="EMBL" id="EOR96294.1"/>
    </source>
</evidence>
<reference evidence="10 11" key="1">
    <citation type="journal article" date="2013" name="Genome Announc.">
        <title>Draft Genome Sequence of Arcticibacter svalbardensis Strain MN12-7T, a Member of the Family Sphingobacteriaceae Isolated from an Arctic Soil Sample.</title>
        <authorList>
            <person name="Shivaji S."/>
            <person name="Ara S."/>
            <person name="Prasad S."/>
            <person name="Manasa B.P."/>
            <person name="Begum Z."/>
            <person name="Singh A."/>
            <person name="Kumar Pinnaka A."/>
        </authorList>
    </citation>
    <scope>NUCLEOTIDE SEQUENCE [LARGE SCALE GENOMIC DNA]</scope>
    <source>
        <strain evidence="10 11">MN12-7</strain>
    </source>
</reference>
<dbReference type="GO" id="GO:0009279">
    <property type="term" value="C:cell outer membrane"/>
    <property type="evidence" value="ECO:0007669"/>
    <property type="project" value="UniProtKB-SubCell"/>
</dbReference>
<name>R9H544_9SPHI</name>
<dbReference type="NCBIfam" id="TIGR04056">
    <property type="entry name" value="OMP_RagA_SusC"/>
    <property type="match status" value="1"/>
</dbReference>
<evidence type="ECO:0000259" key="9">
    <source>
        <dbReference type="Pfam" id="PF07715"/>
    </source>
</evidence>
<sequence length="1129" mass="126317">MNLIIPKWRAPLLALRITTLILFTCIQVSAKVFSQPINITVKNASIEDVFKQIRKQNGYSFIYEEGYLKKAKPVTVTLVNSSIENAMQKISSGQPFTFEISENLIYLKQSIQIQLKKNAPLITVTGKVTDSLGNTLPGVSISLKNPLKFARTNENGIFVLADVPGDGVFSVSMIGFRTQEISINNRMNITIILRAEASVLDDIIITGIFERKASSFTGAAVTISREELKRNGNANLFQTLKNISPSMVLDNFDQGSNPNALPNIQIRGTSTFPSQESTLNSSLKGNFLKNPNEPLFILDGFETNIERVLDLDINRIESVTILKDAASKALYGSKAANGVIVIETTKISSNKPLITYNSSLDIELPDLSSYNLTNSMEKLEAERIDGMYIANPVTYDPPSSNAELQQLYNFRRKLALEGLDTYWMAKPLQNGIGQKHGLSIELGADALKVIGDVSYRDVTGAMIGSSRKNLSGSISTSYRLNNFLFRNIASLISNSTTESPYGSFSDYVKMNPYWRAVNEDGSIPFYAEIGPNGERYTNPLYNSTVNSKNTSGYLNFVNNFYLEWTMLPGLKATTRVGIDLRNTDADEFFPSDHTMFDTYTGDDLIRKGSYQVNNGKSTNLSGDLNVNYSKQVNKNFYFANVGFNVSQRDYSELIHRVEGFASDQMDDITFGRAYALNSRPSGINGITRDIGFLAVGSYMWDERFISDLTLRTNASSQFGADKRWAKFWSLGLGWNLHNEDFLKNTGVFDKFKIRGSVGSTGNQNFNSNASIATYEYYLESLYQGYPGSHLVNMSNEGLQWESKFEYNAGLDAKIKNLNLRFDYYIGYTENLLTDVTLPNSTGFDVVKDNLGRVQNKGIELFASYPVWSKGRNFVNLNFGLETNKNKIVELSNAMKTFNNRMDELAADQSNNHPVKKYEDGMSMNAIWAVPSLGIDPATGNEIYVDRDGNTTYEWNANDMIVAGNSMPSYQGVFGFNAEYNRIGISATGRYLGGGQLYNQTLVDRVENVDMNYNVDKRVLTGRWQKPGDQSQFKRLGQFSRPIDGTNSTESVDEKTRATTRFVQNRKEINIGAINVYYDFGPRVLTKLDFQRLRLSANMNEVAQFSTIQIERGLSYPFSRTVSFSLSATF</sequence>
<dbReference type="Gene3D" id="2.60.40.1120">
    <property type="entry name" value="Carboxypeptidase-like, regulatory domain"/>
    <property type="match status" value="1"/>
</dbReference>
<keyword evidence="6 7" id="KW-0998">Cell outer membrane</keyword>
<evidence type="ECO:0000256" key="4">
    <source>
        <dbReference type="ARBA" id="ARBA00022692"/>
    </source>
</evidence>
<dbReference type="eggNOG" id="COG1629">
    <property type="taxonomic scope" value="Bacteria"/>
</dbReference>
<evidence type="ECO:0000256" key="2">
    <source>
        <dbReference type="ARBA" id="ARBA00022448"/>
    </source>
</evidence>
<evidence type="ECO:0000256" key="7">
    <source>
        <dbReference type="PROSITE-ProRule" id="PRU01360"/>
    </source>
</evidence>
<feature type="domain" description="TonB-dependent receptor plug" evidence="9">
    <location>
        <begin position="216"/>
        <end position="339"/>
    </location>
</feature>